<dbReference type="PATRIC" id="fig|1653476.3.peg.484"/>
<reference evidence="8" key="2">
    <citation type="journal article" date="2016" name="Int. J. Syst. Evol. Microbiol.">
        <title>Caldimicrobium thiodismutans sp. nov., a sulfur-disproportionating bacterium isolated from a hot spring.</title>
        <authorList>
            <person name="Kojima H."/>
            <person name="Umezawa K."/>
            <person name="Fukui M."/>
        </authorList>
    </citation>
    <scope>NUCLEOTIDE SEQUENCE [LARGE SCALE GENOMIC DNA]</scope>
    <source>
        <strain evidence="8">TF1</strain>
    </source>
</reference>
<evidence type="ECO:0000256" key="4">
    <source>
        <dbReference type="ARBA" id="ARBA00023136"/>
    </source>
</evidence>
<feature type="transmembrane region" description="Helical" evidence="5">
    <location>
        <begin position="290"/>
        <end position="313"/>
    </location>
</feature>
<dbReference type="GO" id="GO:0005262">
    <property type="term" value="F:calcium channel activity"/>
    <property type="evidence" value="ECO:0007669"/>
    <property type="project" value="TreeGrafter"/>
</dbReference>
<keyword evidence="8" id="KW-1185">Reference proteome</keyword>
<keyword evidence="3 5" id="KW-1133">Transmembrane helix</keyword>
<keyword evidence="2 5" id="KW-0812">Transmembrane</keyword>
<dbReference type="InterPro" id="IPR004481">
    <property type="entry name" value="K/Na/Ca-exchanger"/>
</dbReference>
<dbReference type="PANTHER" id="PTHR10846">
    <property type="entry name" value="SODIUM/POTASSIUM/CALCIUM EXCHANGER"/>
    <property type="match status" value="1"/>
</dbReference>
<reference evidence="7 8" key="1">
    <citation type="journal article" date="2016" name="Int. J. Syst. Evol. Microbiol.">
        <title>Caldimicrobium thiodismutans sp. nov., a sulfur-disproportionating bacterium isolated from a hot spring, and emended description of the genus Caldimicrobium.</title>
        <authorList>
            <person name="Kojima H."/>
            <person name="Umezawa K."/>
            <person name="Fukui M."/>
        </authorList>
    </citation>
    <scope>NUCLEOTIDE SEQUENCE [LARGE SCALE GENOMIC DNA]</scope>
    <source>
        <strain evidence="7 8">TF1</strain>
    </source>
</reference>
<dbReference type="GO" id="GO:0005886">
    <property type="term" value="C:plasma membrane"/>
    <property type="evidence" value="ECO:0007669"/>
    <property type="project" value="TreeGrafter"/>
</dbReference>
<dbReference type="EMBL" id="AP014945">
    <property type="protein sequence ID" value="BAU22865.1"/>
    <property type="molecule type" value="Genomic_DNA"/>
</dbReference>
<keyword evidence="4 5" id="KW-0472">Membrane</keyword>
<evidence type="ECO:0000256" key="5">
    <source>
        <dbReference type="SAM" id="Phobius"/>
    </source>
</evidence>
<comment type="subcellular location">
    <subcellularLocation>
        <location evidence="1">Membrane</location>
        <topology evidence="1">Multi-pass membrane protein</topology>
    </subcellularLocation>
</comment>
<feature type="transmembrane region" description="Helical" evidence="5">
    <location>
        <begin position="260"/>
        <end position="283"/>
    </location>
</feature>
<organism evidence="7 8">
    <name type="scientific">Caldimicrobium thiodismutans</name>
    <dbReference type="NCBI Taxonomy" id="1653476"/>
    <lineage>
        <taxon>Bacteria</taxon>
        <taxon>Pseudomonadati</taxon>
        <taxon>Thermodesulfobacteriota</taxon>
        <taxon>Thermodesulfobacteria</taxon>
        <taxon>Thermodesulfobacteriales</taxon>
        <taxon>Thermodesulfobacteriaceae</taxon>
        <taxon>Caldimicrobium</taxon>
    </lineage>
</organism>
<protein>
    <submittedName>
        <fullName evidence="7">Sodium:calcium antiporter</fullName>
    </submittedName>
</protein>
<feature type="domain" description="Sodium/calcium exchanger membrane region" evidence="6">
    <location>
        <begin position="197"/>
        <end position="336"/>
    </location>
</feature>
<dbReference type="InterPro" id="IPR004837">
    <property type="entry name" value="NaCa_Exmemb"/>
</dbReference>
<feature type="transmembrane region" description="Helical" evidence="5">
    <location>
        <begin position="118"/>
        <end position="135"/>
    </location>
</feature>
<accession>A0A0U5APU8</accession>
<evidence type="ECO:0000259" key="6">
    <source>
        <dbReference type="Pfam" id="PF01699"/>
    </source>
</evidence>
<feature type="transmembrane region" description="Helical" evidence="5">
    <location>
        <begin position="142"/>
        <end position="161"/>
    </location>
</feature>
<feature type="domain" description="Sodium/calcium exchanger membrane region" evidence="6">
    <location>
        <begin position="6"/>
        <end position="161"/>
    </location>
</feature>
<dbReference type="STRING" id="1653476.THC_0470"/>
<dbReference type="AlphaFoldDB" id="A0A0U5APU8"/>
<feature type="transmembrane region" description="Helical" evidence="5">
    <location>
        <begin position="74"/>
        <end position="98"/>
    </location>
</feature>
<dbReference type="Gene3D" id="1.20.1420.30">
    <property type="entry name" value="NCX, central ion-binding region"/>
    <property type="match status" value="1"/>
</dbReference>
<name>A0A0U5APU8_9BACT</name>
<evidence type="ECO:0000256" key="2">
    <source>
        <dbReference type="ARBA" id="ARBA00022692"/>
    </source>
</evidence>
<dbReference type="Proteomes" id="UP000068196">
    <property type="component" value="Chromosome"/>
</dbReference>
<dbReference type="RefSeq" id="WP_068512783.1">
    <property type="nucleotide sequence ID" value="NZ_AP014945.1"/>
</dbReference>
<sequence length="340" mass="37590">MAILEALVALLIILLCAEIFTNGVEVFGEKLSLSQAVVGSILAAVGTALPETIIPLVAILLYKGQAGSHIGIGAILGAPFMLITAGLFIVGIGVWIGYLQRKRELKIYLEEKTFKRDFFFFLLSYSTAIFIPLILPNTRTLHYLVALVLLINYCLYLFLTFKSESLEVEAYKDLYFEKPLLWLQIKASKGVIIFLALLQSISAVVIMVKGAHLFVHAIEILSHKWGISPLLFALIVAPIATELPEKFNSLLWTLRGKDVLALGNMTGAMVFQSTFPVSVGLLFTEWKIEGFALISALIALSLGSFYFLVIKIFKKIHPALLLLSGLCYIFYILTVIISLL</sequence>
<gene>
    <name evidence="7" type="ORF">THC_0470</name>
</gene>
<dbReference type="InterPro" id="IPR044880">
    <property type="entry name" value="NCX_ion-bd_dom_sf"/>
</dbReference>
<evidence type="ECO:0000313" key="8">
    <source>
        <dbReference type="Proteomes" id="UP000068196"/>
    </source>
</evidence>
<dbReference type="PANTHER" id="PTHR10846:SF8">
    <property type="entry name" value="INNER MEMBRANE PROTEIN YRBG"/>
    <property type="match status" value="1"/>
</dbReference>
<proteinExistence type="predicted"/>
<feature type="transmembrane region" description="Helical" evidence="5">
    <location>
        <begin position="181"/>
        <end position="208"/>
    </location>
</feature>
<feature type="transmembrane region" description="Helical" evidence="5">
    <location>
        <begin position="319"/>
        <end position="339"/>
    </location>
</feature>
<dbReference type="GO" id="GO:0006874">
    <property type="term" value="P:intracellular calcium ion homeostasis"/>
    <property type="evidence" value="ECO:0007669"/>
    <property type="project" value="TreeGrafter"/>
</dbReference>
<dbReference type="OrthoDB" id="9786081at2"/>
<evidence type="ECO:0000313" key="7">
    <source>
        <dbReference type="EMBL" id="BAU22865.1"/>
    </source>
</evidence>
<dbReference type="KEGG" id="cthi:THC_0470"/>
<evidence type="ECO:0000256" key="1">
    <source>
        <dbReference type="ARBA" id="ARBA00004141"/>
    </source>
</evidence>
<feature type="transmembrane region" description="Helical" evidence="5">
    <location>
        <begin position="37"/>
        <end position="62"/>
    </location>
</feature>
<dbReference type="Pfam" id="PF01699">
    <property type="entry name" value="Na_Ca_ex"/>
    <property type="match status" value="2"/>
</dbReference>
<evidence type="ECO:0000256" key="3">
    <source>
        <dbReference type="ARBA" id="ARBA00022989"/>
    </source>
</evidence>
<dbReference type="GO" id="GO:0008273">
    <property type="term" value="F:calcium, potassium:sodium antiporter activity"/>
    <property type="evidence" value="ECO:0007669"/>
    <property type="project" value="TreeGrafter"/>
</dbReference>